<evidence type="ECO:0000313" key="1">
    <source>
        <dbReference type="EMBL" id="MDU9693217.1"/>
    </source>
</evidence>
<protein>
    <submittedName>
        <fullName evidence="1">Uncharacterized protein</fullName>
    </submittedName>
</protein>
<proteinExistence type="predicted"/>
<organism evidence="1 2">
    <name type="scientific">Priestia aryabhattai</name>
    <name type="common">Bacillus aryabhattai</name>
    <dbReference type="NCBI Taxonomy" id="412384"/>
    <lineage>
        <taxon>Bacteria</taxon>
        <taxon>Bacillati</taxon>
        <taxon>Bacillota</taxon>
        <taxon>Bacilli</taxon>
        <taxon>Bacillales</taxon>
        <taxon>Bacillaceae</taxon>
        <taxon>Priestia</taxon>
    </lineage>
</organism>
<dbReference type="AlphaFoldDB" id="A0AAX6NBP6"/>
<dbReference type="RefSeq" id="WP_316910446.1">
    <property type="nucleotide sequence ID" value="NZ_JAPTGD010000002.1"/>
</dbReference>
<dbReference type="Proteomes" id="UP001269400">
    <property type="component" value="Unassembled WGS sequence"/>
</dbReference>
<gene>
    <name evidence="1" type="ORF">O0Q50_18745</name>
</gene>
<reference evidence="1" key="2">
    <citation type="submission" date="2022-12" db="EMBL/GenBank/DDBJ databases">
        <authorList>
            <person name="Dechsakulwatana C."/>
            <person name="Rungsihiranrut A."/>
            <person name="Muangchinda C."/>
            <person name="Ningthoujam R."/>
            <person name="Klankeo P."/>
            <person name="Pinyakong O."/>
        </authorList>
    </citation>
    <scope>NUCLEOTIDE SEQUENCE</scope>
    <source>
        <strain evidence="1">TL01-2</strain>
    </source>
</reference>
<evidence type="ECO:0000313" key="2">
    <source>
        <dbReference type="Proteomes" id="UP001269400"/>
    </source>
</evidence>
<sequence>MTKQLIENLMKKHNIKIGHGKGSFEGEYWISLKIKDKQEKERDYKITYYKDKGSIQATIYDKGQEDIFAYRSLLVFPLLALQKIAYKEQRKFKINSSYKNRSILDAYVDYDPNDKRTIRSLNDRKIFEWMKILEIVTNHPSVHNIIKITPNILFKTITGETLEIKWDDYSYDDSYKIKQLEINDTPEKISYNNLEEYLNKYVIPETVLLKAMEKLSSNNAENFSKVEVQALLNKVVGISYEEGENDLHHINSNSYYFENADSVLFVEAKDKDCLTLKSS</sequence>
<dbReference type="EMBL" id="JAPTGD010000002">
    <property type="protein sequence ID" value="MDU9693217.1"/>
    <property type="molecule type" value="Genomic_DNA"/>
</dbReference>
<reference evidence="1" key="1">
    <citation type="journal article" date="2022" name="J Environ Chem Eng">
        <title>Biodegradation of petroleum oil using a constructed nonpathogenic and heavy metal-tolerant bacterial consortium isolated from marine sponges.</title>
        <authorList>
            <person name="Dechsakulwatana C."/>
            <person name="Rungsihiranrut A."/>
            <person name="Muangchinda C."/>
            <person name="Ningthoujam R."/>
            <person name="Klankeo P."/>
            <person name="Pinyakong O."/>
        </authorList>
    </citation>
    <scope>NUCLEOTIDE SEQUENCE</scope>
    <source>
        <strain evidence="1">TL01-2</strain>
    </source>
</reference>
<comment type="caution">
    <text evidence="1">The sequence shown here is derived from an EMBL/GenBank/DDBJ whole genome shotgun (WGS) entry which is preliminary data.</text>
</comment>
<name>A0AAX6NBP6_PRIAR</name>
<accession>A0AAX6NBP6</accession>